<dbReference type="InterPro" id="IPR012914">
    <property type="entry name" value="PucR_dom"/>
</dbReference>
<feature type="domain" description="Purine catabolism PurC-like" evidence="2">
    <location>
        <begin position="11"/>
        <end position="130"/>
    </location>
</feature>
<dbReference type="InterPro" id="IPR025736">
    <property type="entry name" value="PucR_C-HTH_dom"/>
</dbReference>
<evidence type="ECO:0000313" key="5">
    <source>
        <dbReference type="EMBL" id="KXG74260.1"/>
    </source>
</evidence>
<dbReference type="InterPro" id="IPR051448">
    <property type="entry name" value="CdaR-like_regulators"/>
</dbReference>
<gene>
    <name evidence="5" type="primary">pucR_2</name>
    <name evidence="5" type="ORF">AN619_24520</name>
</gene>
<dbReference type="RefSeq" id="WP_198153304.1">
    <property type="nucleotide sequence ID" value="NZ_LOEE01000059.1"/>
</dbReference>
<comment type="similarity">
    <text evidence="1">Belongs to the CdaR family.</text>
</comment>
<feature type="domain" description="PucR C-terminal helix-turn-helix" evidence="3">
    <location>
        <begin position="496"/>
        <end position="554"/>
    </location>
</feature>
<dbReference type="Pfam" id="PF13556">
    <property type="entry name" value="HTH_30"/>
    <property type="match status" value="1"/>
</dbReference>
<comment type="caution">
    <text evidence="5">The sequence shown here is derived from an EMBL/GenBank/DDBJ whole genome shotgun (WGS) entry which is preliminary data.</text>
</comment>
<dbReference type="Proteomes" id="UP000070456">
    <property type="component" value="Unassembled WGS sequence"/>
</dbReference>
<evidence type="ECO:0000259" key="4">
    <source>
        <dbReference type="Pfam" id="PF17853"/>
    </source>
</evidence>
<dbReference type="Pfam" id="PF07905">
    <property type="entry name" value="PucR"/>
    <property type="match status" value="1"/>
</dbReference>
<dbReference type="PANTHER" id="PTHR33744:SF1">
    <property type="entry name" value="DNA-BINDING TRANSCRIPTIONAL ACTIVATOR ADER"/>
    <property type="match status" value="1"/>
</dbReference>
<feature type="domain" description="CdaR GGDEF-like" evidence="4">
    <location>
        <begin position="306"/>
        <end position="443"/>
    </location>
</feature>
<sequence length="565" mass="65690">MHRFFGITIEEMLNLEILKNAKILAGIGGLGNKVTKINVMEVPDILDWVTAGEFLLTTAYSIKDNIHVLESLIPQLHEKELAGMGIKMKRYVDQLPEKIIKIANALKFPIIEIPFETSHTDIMMPVLTEIIHRQTHTLMKIDELHSKLIHLMLRGGGFQEIAEEIAATVGNAVAIRDMVFDAMVICCNEEKKEEIKRILEEENPWRQVRTWGALQKNVSLCTEDDILGERITRIHVPIYIDERHFGYLYVWEDHKKLSAIERSAIEAAIPVVALELVKKTSIFEIESRHKIEFFDDLLSKDEKRQKRAAERAVFFDFDCKKGYGVMVIALKNIKGFIKDTINNSNFLYQTNSKILQVLERLARSHKGKLIYGNKSDQMIVLYGMDRKKSTEEAKKEIIVFAEKIIKHLENELKEVCCIIGLGRYYGETKDLWKSYREAVKAVQSQGSHRGNEMMHFDDLGIWRILCFEEMEEELIQFYQETLHPLVLYDREKDSELVKTLEMYFQCGGNLKRVSEEMYTHYNTIIYRMQRIKEITGMDLEVPEVKMNLQVALKILQFLQKEEGEH</sequence>
<proteinExistence type="inferred from homology"/>
<dbReference type="Gene3D" id="1.10.10.2840">
    <property type="entry name" value="PucR C-terminal helix-turn-helix domain"/>
    <property type="match status" value="1"/>
</dbReference>
<evidence type="ECO:0000259" key="2">
    <source>
        <dbReference type="Pfam" id="PF07905"/>
    </source>
</evidence>
<dbReference type="AlphaFoldDB" id="A0A140L135"/>
<dbReference type="STRING" id="520762.AN619_24520"/>
<dbReference type="InterPro" id="IPR042070">
    <property type="entry name" value="PucR_C-HTH_sf"/>
</dbReference>
<name>A0A140L135_9FIRM</name>
<protein>
    <submittedName>
        <fullName evidence="5">Purine catabolism regulatory protein</fullName>
    </submittedName>
</protein>
<dbReference type="PANTHER" id="PTHR33744">
    <property type="entry name" value="CARBOHYDRATE DIACID REGULATOR"/>
    <property type="match status" value="1"/>
</dbReference>
<organism evidence="5 6">
    <name type="scientific">Thermotalea metallivorans</name>
    <dbReference type="NCBI Taxonomy" id="520762"/>
    <lineage>
        <taxon>Bacteria</taxon>
        <taxon>Bacillati</taxon>
        <taxon>Bacillota</taxon>
        <taxon>Clostridia</taxon>
        <taxon>Peptostreptococcales</taxon>
        <taxon>Thermotaleaceae</taxon>
        <taxon>Thermotalea</taxon>
    </lineage>
</organism>
<evidence type="ECO:0000259" key="3">
    <source>
        <dbReference type="Pfam" id="PF13556"/>
    </source>
</evidence>
<dbReference type="InterPro" id="IPR041522">
    <property type="entry name" value="CdaR_GGDEF"/>
</dbReference>
<evidence type="ECO:0000313" key="6">
    <source>
        <dbReference type="Proteomes" id="UP000070456"/>
    </source>
</evidence>
<keyword evidence="6" id="KW-1185">Reference proteome</keyword>
<accession>A0A140L135</accession>
<dbReference type="Pfam" id="PF17853">
    <property type="entry name" value="GGDEF_2"/>
    <property type="match status" value="1"/>
</dbReference>
<reference evidence="5 6" key="1">
    <citation type="submission" date="2015-12" db="EMBL/GenBank/DDBJ databases">
        <title>Draft genome sequence of the thermoanaerobe Thermotalea metallivorans, an isolate from the runoff channel of the Great Artesian Basin, Australia.</title>
        <authorList>
            <person name="Patel B.K."/>
        </authorList>
    </citation>
    <scope>NUCLEOTIDE SEQUENCE [LARGE SCALE GENOMIC DNA]</scope>
    <source>
        <strain evidence="5 6">B2-1</strain>
    </source>
</reference>
<evidence type="ECO:0000256" key="1">
    <source>
        <dbReference type="ARBA" id="ARBA00006754"/>
    </source>
</evidence>
<dbReference type="EMBL" id="LOEE01000059">
    <property type="protein sequence ID" value="KXG74260.1"/>
    <property type="molecule type" value="Genomic_DNA"/>
</dbReference>